<reference evidence="2" key="1">
    <citation type="submission" date="2016-11" db="UniProtKB">
        <authorList>
            <consortium name="WormBaseParasite"/>
        </authorList>
    </citation>
    <scope>IDENTIFICATION</scope>
</reference>
<dbReference type="AlphaFoldDB" id="A0A1I8JPV1"/>
<dbReference type="Proteomes" id="UP000095280">
    <property type="component" value="Unplaced"/>
</dbReference>
<proteinExistence type="predicted"/>
<protein>
    <submittedName>
        <fullName evidence="2">Uncharacterized protein</fullName>
    </submittedName>
</protein>
<accession>A0A1I8JPV1</accession>
<name>A0A1I8JPV1_9PLAT</name>
<dbReference type="WBParaSite" id="snap_masked-unitig_32416-processed-gene-0.0-mRNA-1">
    <property type="protein sequence ID" value="snap_masked-unitig_32416-processed-gene-0.0-mRNA-1"/>
    <property type="gene ID" value="snap_masked-unitig_32416-processed-gene-0.0"/>
</dbReference>
<organism evidence="1 2">
    <name type="scientific">Macrostomum lignano</name>
    <dbReference type="NCBI Taxonomy" id="282301"/>
    <lineage>
        <taxon>Eukaryota</taxon>
        <taxon>Metazoa</taxon>
        <taxon>Spiralia</taxon>
        <taxon>Lophotrochozoa</taxon>
        <taxon>Platyhelminthes</taxon>
        <taxon>Rhabditophora</taxon>
        <taxon>Macrostomorpha</taxon>
        <taxon>Macrostomida</taxon>
        <taxon>Macrostomidae</taxon>
        <taxon>Macrostomum</taxon>
    </lineage>
</organism>
<sequence>MQGFNCRLSSCIDKAFEVSRALNYRPSLAATAGKVQMSVSACDDKKRASIVSSWTYFENRRMKCHTHNIVHDQHLSKQGPSRYRALVLDITRSEAAEAELSEAEKTPLKPSLASLTLAEATAP</sequence>
<evidence type="ECO:0000313" key="1">
    <source>
        <dbReference type="Proteomes" id="UP000095280"/>
    </source>
</evidence>
<keyword evidence="1" id="KW-1185">Reference proteome</keyword>
<evidence type="ECO:0000313" key="2">
    <source>
        <dbReference type="WBParaSite" id="snap_masked-unitig_32416-processed-gene-0.0-mRNA-1"/>
    </source>
</evidence>